<protein>
    <submittedName>
        <fullName evidence="1">Uncharacterized protein</fullName>
    </submittedName>
</protein>
<evidence type="ECO:0000313" key="2">
    <source>
        <dbReference type="Proteomes" id="UP000245119"/>
    </source>
</evidence>
<organism evidence="1 2">
    <name type="scientific">Pomacea canaliculata</name>
    <name type="common">Golden apple snail</name>
    <dbReference type="NCBI Taxonomy" id="400727"/>
    <lineage>
        <taxon>Eukaryota</taxon>
        <taxon>Metazoa</taxon>
        <taxon>Spiralia</taxon>
        <taxon>Lophotrochozoa</taxon>
        <taxon>Mollusca</taxon>
        <taxon>Gastropoda</taxon>
        <taxon>Caenogastropoda</taxon>
        <taxon>Architaenioglossa</taxon>
        <taxon>Ampullarioidea</taxon>
        <taxon>Ampullariidae</taxon>
        <taxon>Pomacea</taxon>
    </lineage>
</organism>
<keyword evidence="2" id="KW-1185">Reference proteome</keyword>
<proteinExistence type="predicted"/>
<sequence>MLPSKELKAMAISSYTNPQIVIITYHVVLSSCRENQKRSQFRKVINEQARQRQTETEEG</sequence>
<evidence type="ECO:0000313" key="1">
    <source>
        <dbReference type="EMBL" id="PVD26058.1"/>
    </source>
</evidence>
<gene>
    <name evidence="1" type="ORF">C0Q70_13726</name>
</gene>
<dbReference type="AlphaFoldDB" id="A0A2T7NY02"/>
<dbReference type="PROSITE" id="PS51257">
    <property type="entry name" value="PROKAR_LIPOPROTEIN"/>
    <property type="match status" value="1"/>
</dbReference>
<accession>A0A2T7NY02</accession>
<reference evidence="1 2" key="1">
    <citation type="submission" date="2018-04" db="EMBL/GenBank/DDBJ databases">
        <title>The genome of golden apple snail Pomacea canaliculata provides insight into stress tolerance and invasive adaptation.</title>
        <authorList>
            <person name="Liu C."/>
            <person name="Liu B."/>
            <person name="Ren Y."/>
            <person name="Zhang Y."/>
            <person name="Wang H."/>
            <person name="Li S."/>
            <person name="Jiang F."/>
            <person name="Yin L."/>
            <person name="Zhang G."/>
            <person name="Qian W."/>
            <person name="Fan W."/>
        </authorList>
    </citation>
    <scope>NUCLEOTIDE SEQUENCE [LARGE SCALE GENOMIC DNA]</scope>
    <source>
        <strain evidence="1">SZHN2017</strain>
        <tissue evidence="1">Muscle</tissue>
    </source>
</reference>
<comment type="caution">
    <text evidence="1">The sequence shown here is derived from an EMBL/GenBank/DDBJ whole genome shotgun (WGS) entry which is preliminary data.</text>
</comment>
<name>A0A2T7NY02_POMCA</name>
<dbReference type="EMBL" id="PZQS01000008">
    <property type="protein sequence ID" value="PVD26058.1"/>
    <property type="molecule type" value="Genomic_DNA"/>
</dbReference>
<dbReference type="Proteomes" id="UP000245119">
    <property type="component" value="Linkage Group LG8"/>
</dbReference>